<sequence>MHGRRALSKRARALAVAAAAVRGRQAAANEARAGASKKASVDGRAACCRATAAGELRLSRARCEGRVPRGRLMSPAFLGAEAVDTVFRAERALTLAERGGKCLERSCGEAATGEAHRRRRWKLSGGGAAMMERH</sequence>
<gene>
    <name evidence="1" type="ORF">FA09DRAFT_72373</name>
</gene>
<protein>
    <submittedName>
        <fullName evidence="1">Uncharacterized protein</fullName>
    </submittedName>
</protein>
<evidence type="ECO:0000313" key="2">
    <source>
        <dbReference type="Proteomes" id="UP000245946"/>
    </source>
</evidence>
<proteinExistence type="predicted"/>
<dbReference type="GeneID" id="37273346"/>
<accession>A0A316Z5N6</accession>
<keyword evidence="2" id="KW-1185">Reference proteome</keyword>
<name>A0A316Z5N6_9BASI</name>
<dbReference type="Proteomes" id="UP000245946">
    <property type="component" value="Unassembled WGS sequence"/>
</dbReference>
<dbReference type="AlphaFoldDB" id="A0A316Z5N6"/>
<dbReference type="EMBL" id="KZ819297">
    <property type="protein sequence ID" value="PWN96919.1"/>
    <property type="molecule type" value="Genomic_DNA"/>
</dbReference>
<organism evidence="1 2">
    <name type="scientific">Tilletiopsis washingtonensis</name>
    <dbReference type="NCBI Taxonomy" id="58919"/>
    <lineage>
        <taxon>Eukaryota</taxon>
        <taxon>Fungi</taxon>
        <taxon>Dikarya</taxon>
        <taxon>Basidiomycota</taxon>
        <taxon>Ustilaginomycotina</taxon>
        <taxon>Exobasidiomycetes</taxon>
        <taxon>Entylomatales</taxon>
        <taxon>Entylomatales incertae sedis</taxon>
        <taxon>Tilletiopsis</taxon>
    </lineage>
</organism>
<evidence type="ECO:0000313" key="1">
    <source>
        <dbReference type="EMBL" id="PWN96919.1"/>
    </source>
</evidence>
<dbReference type="RefSeq" id="XP_025597198.1">
    <property type="nucleotide sequence ID" value="XM_025745802.1"/>
</dbReference>
<reference evidence="1 2" key="1">
    <citation type="journal article" date="2018" name="Mol. Biol. Evol.">
        <title>Broad Genomic Sampling Reveals a Smut Pathogenic Ancestry of the Fungal Clade Ustilaginomycotina.</title>
        <authorList>
            <person name="Kijpornyongpan T."/>
            <person name="Mondo S.J."/>
            <person name="Barry K."/>
            <person name="Sandor L."/>
            <person name="Lee J."/>
            <person name="Lipzen A."/>
            <person name="Pangilinan J."/>
            <person name="LaButti K."/>
            <person name="Hainaut M."/>
            <person name="Henrissat B."/>
            <person name="Grigoriev I.V."/>
            <person name="Spatafora J.W."/>
            <person name="Aime M.C."/>
        </authorList>
    </citation>
    <scope>NUCLEOTIDE SEQUENCE [LARGE SCALE GENOMIC DNA]</scope>
    <source>
        <strain evidence="1 2">MCA 4186</strain>
    </source>
</reference>